<name>A0ABW2FNW1_9BACL</name>
<dbReference type="PANTHER" id="PTHR30193">
    <property type="entry name" value="ABC TRANSPORTER PERMEASE PROTEIN"/>
    <property type="match status" value="1"/>
</dbReference>
<evidence type="ECO:0000256" key="7">
    <source>
        <dbReference type="RuleBase" id="RU363032"/>
    </source>
</evidence>
<sequence>MFLKSYKRYWSFFLFLAPALLFFSVITIVPLFQGLFYSFTNWNFMNPNYRLVGLDNFVRIFQDDKQFIHSMFFTFKLVVVLVILQNAIALALALLIDASAKRLQGFFRTVFFLPNMISPIIATFMFTFIFSRVLPQLAESVPFLAFLDQPWFGNPNVAFWSLVIVHLWQGVPLMMIIYLAGLVGVPHSLKEAAIIDGANAFQRLKSVILPLIMPSLTICMFLTLKDTFKSFDIVYALTKGGPGTSTEVMTLNIYREAFSSNFLYGYASAKAMVLFIIVLIISVIQMSVMKKREVEA</sequence>
<dbReference type="InterPro" id="IPR035906">
    <property type="entry name" value="MetI-like_sf"/>
</dbReference>
<dbReference type="CDD" id="cd06261">
    <property type="entry name" value="TM_PBP2"/>
    <property type="match status" value="1"/>
</dbReference>
<keyword evidence="5 7" id="KW-1133">Transmembrane helix</keyword>
<evidence type="ECO:0000256" key="1">
    <source>
        <dbReference type="ARBA" id="ARBA00004651"/>
    </source>
</evidence>
<accession>A0ABW2FNW1</accession>
<evidence type="ECO:0000256" key="2">
    <source>
        <dbReference type="ARBA" id="ARBA00022448"/>
    </source>
</evidence>
<keyword evidence="2 7" id="KW-0813">Transport</keyword>
<dbReference type="Proteomes" id="UP001596378">
    <property type="component" value="Unassembled WGS sequence"/>
</dbReference>
<organism evidence="9 10">
    <name type="scientific">Cohnella cellulosilytica</name>
    <dbReference type="NCBI Taxonomy" id="986710"/>
    <lineage>
        <taxon>Bacteria</taxon>
        <taxon>Bacillati</taxon>
        <taxon>Bacillota</taxon>
        <taxon>Bacilli</taxon>
        <taxon>Bacillales</taxon>
        <taxon>Paenibacillaceae</taxon>
        <taxon>Cohnella</taxon>
    </lineage>
</organism>
<keyword evidence="4 7" id="KW-0812">Transmembrane</keyword>
<dbReference type="SUPFAM" id="SSF161098">
    <property type="entry name" value="MetI-like"/>
    <property type="match status" value="1"/>
</dbReference>
<feature type="transmembrane region" description="Helical" evidence="7">
    <location>
        <begin position="117"/>
        <end position="138"/>
    </location>
</feature>
<evidence type="ECO:0000313" key="10">
    <source>
        <dbReference type="Proteomes" id="UP001596378"/>
    </source>
</evidence>
<keyword evidence="10" id="KW-1185">Reference proteome</keyword>
<dbReference type="PROSITE" id="PS50928">
    <property type="entry name" value="ABC_TM1"/>
    <property type="match status" value="1"/>
</dbReference>
<keyword evidence="6 7" id="KW-0472">Membrane</keyword>
<comment type="similarity">
    <text evidence="7">Belongs to the binding-protein-dependent transport system permease family.</text>
</comment>
<evidence type="ECO:0000256" key="5">
    <source>
        <dbReference type="ARBA" id="ARBA00022989"/>
    </source>
</evidence>
<evidence type="ECO:0000259" key="8">
    <source>
        <dbReference type="PROSITE" id="PS50928"/>
    </source>
</evidence>
<evidence type="ECO:0000313" key="9">
    <source>
        <dbReference type="EMBL" id="MFC7153766.1"/>
    </source>
</evidence>
<comment type="caution">
    <text evidence="9">The sequence shown here is derived from an EMBL/GenBank/DDBJ whole genome shotgun (WGS) entry which is preliminary data.</text>
</comment>
<feature type="transmembrane region" description="Helical" evidence="7">
    <location>
        <begin position="158"/>
        <end position="185"/>
    </location>
</feature>
<evidence type="ECO:0000256" key="3">
    <source>
        <dbReference type="ARBA" id="ARBA00022475"/>
    </source>
</evidence>
<dbReference type="InterPro" id="IPR051393">
    <property type="entry name" value="ABC_transporter_permease"/>
</dbReference>
<feature type="domain" description="ABC transmembrane type-1" evidence="8">
    <location>
        <begin position="71"/>
        <end position="285"/>
    </location>
</feature>
<dbReference type="Gene3D" id="1.10.3720.10">
    <property type="entry name" value="MetI-like"/>
    <property type="match status" value="1"/>
</dbReference>
<feature type="transmembrane region" description="Helical" evidence="7">
    <location>
        <begin position="263"/>
        <end position="284"/>
    </location>
</feature>
<gene>
    <name evidence="9" type="ORF">ACFQMJ_35010</name>
</gene>
<evidence type="ECO:0000256" key="4">
    <source>
        <dbReference type="ARBA" id="ARBA00022692"/>
    </source>
</evidence>
<evidence type="ECO:0000256" key="6">
    <source>
        <dbReference type="ARBA" id="ARBA00023136"/>
    </source>
</evidence>
<feature type="transmembrane region" description="Helical" evidence="7">
    <location>
        <begin position="12"/>
        <end position="39"/>
    </location>
</feature>
<feature type="transmembrane region" description="Helical" evidence="7">
    <location>
        <begin position="206"/>
        <end position="224"/>
    </location>
</feature>
<dbReference type="RefSeq" id="WP_378052850.1">
    <property type="nucleotide sequence ID" value="NZ_JBHMDN010000062.1"/>
</dbReference>
<dbReference type="EMBL" id="JBHTAI010000043">
    <property type="protein sequence ID" value="MFC7153766.1"/>
    <property type="molecule type" value="Genomic_DNA"/>
</dbReference>
<dbReference type="PANTHER" id="PTHR30193:SF37">
    <property type="entry name" value="INNER MEMBRANE ABC TRANSPORTER PERMEASE PROTEIN YCJO"/>
    <property type="match status" value="1"/>
</dbReference>
<comment type="subcellular location">
    <subcellularLocation>
        <location evidence="1 7">Cell membrane</location>
        <topology evidence="1 7">Multi-pass membrane protein</topology>
    </subcellularLocation>
</comment>
<dbReference type="InterPro" id="IPR000515">
    <property type="entry name" value="MetI-like"/>
</dbReference>
<proteinExistence type="inferred from homology"/>
<keyword evidence="3" id="KW-1003">Cell membrane</keyword>
<feature type="transmembrane region" description="Helical" evidence="7">
    <location>
        <begin position="73"/>
        <end position="96"/>
    </location>
</feature>
<reference evidence="10" key="1">
    <citation type="journal article" date="2019" name="Int. J. Syst. Evol. Microbiol.">
        <title>The Global Catalogue of Microorganisms (GCM) 10K type strain sequencing project: providing services to taxonomists for standard genome sequencing and annotation.</title>
        <authorList>
            <consortium name="The Broad Institute Genomics Platform"/>
            <consortium name="The Broad Institute Genome Sequencing Center for Infectious Disease"/>
            <person name="Wu L."/>
            <person name="Ma J."/>
        </authorList>
    </citation>
    <scope>NUCLEOTIDE SEQUENCE [LARGE SCALE GENOMIC DNA]</scope>
    <source>
        <strain evidence="10">KCTC 12907</strain>
    </source>
</reference>
<protein>
    <submittedName>
        <fullName evidence="9">Carbohydrate ABC transporter permease</fullName>
    </submittedName>
</protein>
<dbReference type="Pfam" id="PF00528">
    <property type="entry name" value="BPD_transp_1"/>
    <property type="match status" value="1"/>
</dbReference>